<evidence type="ECO:0000256" key="5">
    <source>
        <dbReference type="ARBA" id="ARBA00022840"/>
    </source>
</evidence>
<dbReference type="GeneID" id="25989252"/>
<dbReference type="SUPFAM" id="SSF47323">
    <property type="entry name" value="Anticodon-binding domain of a subclass of class I aminoacyl-tRNA synthetases"/>
    <property type="match status" value="1"/>
</dbReference>
<dbReference type="InterPro" id="IPR035684">
    <property type="entry name" value="ArgRS_core"/>
</dbReference>
<dbReference type="GO" id="GO:0032543">
    <property type="term" value="P:mitochondrial translation"/>
    <property type="evidence" value="ECO:0007669"/>
    <property type="project" value="TreeGrafter"/>
</dbReference>
<dbReference type="GO" id="GO:0005524">
    <property type="term" value="F:ATP binding"/>
    <property type="evidence" value="ECO:0007669"/>
    <property type="project" value="UniProtKB-KW"/>
</dbReference>
<comment type="catalytic activity">
    <reaction evidence="9">
        <text>tRNA(Arg) + L-arginine + ATP = L-arginyl-tRNA(Arg) + AMP + diphosphate</text>
        <dbReference type="Rhea" id="RHEA:20301"/>
        <dbReference type="Rhea" id="RHEA-COMP:9658"/>
        <dbReference type="Rhea" id="RHEA-COMP:9673"/>
        <dbReference type="ChEBI" id="CHEBI:30616"/>
        <dbReference type="ChEBI" id="CHEBI:32682"/>
        <dbReference type="ChEBI" id="CHEBI:33019"/>
        <dbReference type="ChEBI" id="CHEBI:78442"/>
        <dbReference type="ChEBI" id="CHEBI:78513"/>
        <dbReference type="ChEBI" id="CHEBI:456215"/>
        <dbReference type="EC" id="6.1.1.19"/>
    </reaction>
</comment>
<evidence type="ECO:0000256" key="7">
    <source>
        <dbReference type="ARBA" id="ARBA00023146"/>
    </source>
</evidence>
<name>J6ESV0_TRIAS</name>
<dbReference type="InterPro" id="IPR008909">
    <property type="entry name" value="DALR_anticod-bd"/>
</dbReference>
<keyword evidence="7 10" id="KW-0030">Aminoacyl-tRNA synthetase</keyword>
<evidence type="ECO:0000256" key="8">
    <source>
        <dbReference type="ARBA" id="ARBA00033033"/>
    </source>
</evidence>
<evidence type="ECO:0000256" key="9">
    <source>
        <dbReference type="ARBA" id="ARBA00049339"/>
    </source>
</evidence>
<evidence type="ECO:0000256" key="1">
    <source>
        <dbReference type="ARBA" id="ARBA00005594"/>
    </source>
</evidence>
<evidence type="ECO:0000256" key="10">
    <source>
        <dbReference type="RuleBase" id="RU363038"/>
    </source>
</evidence>
<dbReference type="SUPFAM" id="SSF55190">
    <property type="entry name" value="Arginyl-tRNA synthetase (ArgRS), N-terminal 'additional' domain"/>
    <property type="match status" value="1"/>
</dbReference>
<dbReference type="KEGG" id="tasa:A1Q1_05740"/>
<dbReference type="CDD" id="cd07956">
    <property type="entry name" value="Anticodon_Ia_Arg"/>
    <property type="match status" value="1"/>
</dbReference>
<comment type="caution">
    <text evidence="12">The sequence shown here is derived from an EMBL/GenBank/DDBJ whole genome shotgun (WGS) entry which is preliminary data.</text>
</comment>
<dbReference type="InterPro" id="IPR014729">
    <property type="entry name" value="Rossmann-like_a/b/a_fold"/>
</dbReference>
<evidence type="ECO:0000256" key="2">
    <source>
        <dbReference type="ARBA" id="ARBA00012837"/>
    </source>
</evidence>
<dbReference type="RefSeq" id="XP_014176424.1">
    <property type="nucleotide sequence ID" value="XM_014320949.1"/>
</dbReference>
<dbReference type="HOGENOM" id="CLU_006406_6_2_1"/>
<sequence length="613" mass="69259">MATIPEKHQLPELPVFPGSDYEREPIQRFRAAAAVQIGEAWGEDPAKLFAGVDTGKRGYDLALAIPRFKKGKPDEWGKKVVEAFKPGPYLASVQHEGAFLTFEMNKQNFAFAMLNTINEMGKRADAHPESKTEAYGTSTAEKGKKFVCDFSSPNIAKPFHAGHLRSTIIGAVICNLHEAMGWDVVRLNYLGDWGTQYGLLSIGFDRYGDEEKLAADPIRHLFEVYVKVNQDNDADKAKFNAGEITDPESTTHAQAKKVFKAMEDGDPKALAQWSRFRDLSIKKLKETYKDLNVEFDNFWGESKVKPESMQRAIDICQEKGLTCEDRGALLVDLKKWKMDRAIIRKADGTTIYLTRDLGGAHDKYEMYNFDKHTIVTAAAQQLHFKQMNKTLELMGEPTAGKINHVSFGTVHGMSTRKGTVVFLDDILTEAKEVMHQTMRSNEAKYAQIEDPEETARIIGSTAVKIQDLTGKRINDYTFDIKRCTSFEGDFGPFIQYSHVRLCSVERKNPNVAVREFASDIDVSVLDQPKIHEILYNLALYPDVVKSAYKFDEPSTIVTWCFKISHLVGSAWENVKVSGAEQKEAEARLFLYTQIRRVLNHAMRLLSLTPIERM</sequence>
<dbReference type="VEuPathDB" id="FungiDB:A1Q1_05740"/>
<evidence type="ECO:0000313" key="13">
    <source>
        <dbReference type="Proteomes" id="UP000002748"/>
    </source>
</evidence>
<evidence type="ECO:0000313" key="12">
    <source>
        <dbReference type="EMBL" id="EJT45827.1"/>
    </source>
</evidence>
<dbReference type="AlphaFoldDB" id="J6ESV0"/>
<evidence type="ECO:0000259" key="11">
    <source>
        <dbReference type="SMART" id="SM00836"/>
    </source>
</evidence>
<dbReference type="PRINTS" id="PR01038">
    <property type="entry name" value="TRNASYNTHARG"/>
</dbReference>
<dbReference type="Gene3D" id="1.10.730.10">
    <property type="entry name" value="Isoleucyl-tRNA Synthetase, Domain 1"/>
    <property type="match status" value="1"/>
</dbReference>
<dbReference type="SMART" id="SM00836">
    <property type="entry name" value="DALR_1"/>
    <property type="match status" value="1"/>
</dbReference>
<dbReference type="GO" id="GO:0005739">
    <property type="term" value="C:mitochondrion"/>
    <property type="evidence" value="ECO:0007669"/>
    <property type="project" value="TreeGrafter"/>
</dbReference>
<dbReference type="PANTHER" id="PTHR11956:SF11">
    <property type="entry name" value="ARGININE--TRNA LIGASE, MITOCHONDRIAL-RELATED"/>
    <property type="match status" value="1"/>
</dbReference>
<dbReference type="InterPro" id="IPR001278">
    <property type="entry name" value="Arg-tRNA-ligase"/>
</dbReference>
<dbReference type="PROSITE" id="PS00178">
    <property type="entry name" value="AA_TRNA_LIGASE_I"/>
    <property type="match status" value="1"/>
</dbReference>
<gene>
    <name evidence="12" type="ORF">A1Q1_05740</name>
</gene>
<reference evidence="12 13" key="1">
    <citation type="journal article" date="2012" name="Eukaryot. Cell">
        <title>Draft genome sequence of CBS 2479, the standard type strain of Trichosporon asahii.</title>
        <authorList>
            <person name="Yang R.Y."/>
            <person name="Li H.T."/>
            <person name="Zhu H."/>
            <person name="Zhou G.P."/>
            <person name="Wang M."/>
            <person name="Wang L."/>
        </authorList>
    </citation>
    <scope>NUCLEOTIDE SEQUENCE [LARGE SCALE GENOMIC DNA]</scope>
    <source>
        <strain evidence="13">ATCC 90039 / CBS 2479 / JCM 2466 / KCTC 7840 / NCYC 2677 / UAMH 7654</strain>
    </source>
</reference>
<proteinExistence type="inferred from homology"/>
<evidence type="ECO:0000256" key="3">
    <source>
        <dbReference type="ARBA" id="ARBA00022598"/>
    </source>
</evidence>
<keyword evidence="6 10" id="KW-0648">Protein biosynthesis</keyword>
<dbReference type="FunFam" id="3.40.50.620:FF:000058">
    <property type="entry name" value="Mitochondrial arginyl-tRNA synthetase"/>
    <property type="match status" value="1"/>
</dbReference>
<dbReference type="Gene3D" id="3.40.50.620">
    <property type="entry name" value="HUPs"/>
    <property type="match status" value="1"/>
</dbReference>
<comment type="similarity">
    <text evidence="1 10">Belongs to the class-I aminoacyl-tRNA synthetase family.</text>
</comment>
<keyword evidence="5 10" id="KW-0067">ATP-binding</keyword>
<keyword evidence="3 10" id="KW-0436">Ligase</keyword>
<dbReference type="EMBL" id="ALBS01000321">
    <property type="protein sequence ID" value="EJT45827.1"/>
    <property type="molecule type" value="Genomic_DNA"/>
</dbReference>
<dbReference type="FunFam" id="1.10.730.10:FF:000006">
    <property type="entry name" value="Arginyl-tRNA synthetase 2, mitochondrial"/>
    <property type="match status" value="1"/>
</dbReference>
<dbReference type="Pfam" id="PF05746">
    <property type="entry name" value="DALR_1"/>
    <property type="match status" value="1"/>
</dbReference>
<evidence type="ECO:0000256" key="4">
    <source>
        <dbReference type="ARBA" id="ARBA00022741"/>
    </source>
</evidence>
<evidence type="ECO:0000256" key="6">
    <source>
        <dbReference type="ARBA" id="ARBA00022917"/>
    </source>
</evidence>
<dbReference type="NCBIfam" id="TIGR00456">
    <property type="entry name" value="argS"/>
    <property type="match status" value="1"/>
</dbReference>
<organism evidence="12 13">
    <name type="scientific">Trichosporon asahii var. asahii (strain ATCC 90039 / CBS 2479 / JCM 2466 / KCTC 7840 / NBRC 103889/ NCYC 2677 / UAMH 7654)</name>
    <name type="common">Yeast</name>
    <dbReference type="NCBI Taxonomy" id="1186058"/>
    <lineage>
        <taxon>Eukaryota</taxon>
        <taxon>Fungi</taxon>
        <taxon>Dikarya</taxon>
        <taxon>Basidiomycota</taxon>
        <taxon>Agaricomycotina</taxon>
        <taxon>Tremellomycetes</taxon>
        <taxon>Trichosporonales</taxon>
        <taxon>Trichosporonaceae</taxon>
        <taxon>Trichosporon</taxon>
    </lineage>
</organism>
<dbReference type="PANTHER" id="PTHR11956">
    <property type="entry name" value="ARGINYL-TRNA SYNTHETASE"/>
    <property type="match status" value="1"/>
</dbReference>
<dbReference type="GO" id="GO:0006420">
    <property type="term" value="P:arginyl-tRNA aminoacylation"/>
    <property type="evidence" value="ECO:0007669"/>
    <property type="project" value="InterPro"/>
</dbReference>
<dbReference type="InterPro" id="IPR036695">
    <property type="entry name" value="Arg-tRNA-synth_N_sf"/>
</dbReference>
<dbReference type="Pfam" id="PF00750">
    <property type="entry name" value="tRNA-synt_1d"/>
    <property type="match status" value="1"/>
</dbReference>
<dbReference type="InterPro" id="IPR001412">
    <property type="entry name" value="aa-tRNA-synth_I_CS"/>
</dbReference>
<dbReference type="SUPFAM" id="SSF52374">
    <property type="entry name" value="Nucleotidylyl transferase"/>
    <property type="match status" value="1"/>
</dbReference>
<dbReference type="GO" id="GO:0004814">
    <property type="term" value="F:arginine-tRNA ligase activity"/>
    <property type="evidence" value="ECO:0007669"/>
    <property type="project" value="UniProtKB-EC"/>
</dbReference>
<dbReference type="OrthoDB" id="68056at2759"/>
<dbReference type="EC" id="6.1.1.19" evidence="2"/>
<dbReference type="Proteomes" id="UP000002748">
    <property type="component" value="Unassembled WGS sequence"/>
</dbReference>
<protein>
    <recommendedName>
        <fullName evidence="2">arginine--tRNA ligase</fullName>
        <ecNumber evidence="2">6.1.1.19</ecNumber>
    </recommendedName>
    <alternativeName>
        <fullName evidence="8">Arginyl-tRNA synthetase</fullName>
    </alternativeName>
</protein>
<dbReference type="Gene3D" id="3.30.1360.70">
    <property type="entry name" value="Arginyl tRNA synthetase N-terminal domain"/>
    <property type="match status" value="1"/>
</dbReference>
<keyword evidence="4 10" id="KW-0547">Nucleotide-binding</keyword>
<dbReference type="InterPro" id="IPR009080">
    <property type="entry name" value="tRNAsynth_Ia_anticodon-bd"/>
</dbReference>
<feature type="domain" description="DALR anticodon binding" evidence="11">
    <location>
        <begin position="494"/>
        <end position="613"/>
    </location>
</feature>
<accession>J6ESV0</accession>